<comment type="caution">
    <text evidence="1">The sequence shown here is derived from an EMBL/GenBank/DDBJ whole genome shotgun (WGS) entry which is preliminary data.</text>
</comment>
<dbReference type="InterPro" id="IPR008969">
    <property type="entry name" value="CarboxyPept-like_regulatory"/>
</dbReference>
<evidence type="ECO:0008006" key="3">
    <source>
        <dbReference type="Google" id="ProtNLM"/>
    </source>
</evidence>
<dbReference type="OrthoDB" id="1521695at2"/>
<protein>
    <recommendedName>
        <fullName evidence="3">TANFOR domain-containing protein</fullName>
    </recommendedName>
</protein>
<dbReference type="Proteomes" id="UP000292884">
    <property type="component" value="Unassembled WGS sequence"/>
</dbReference>
<proteinExistence type="predicted"/>
<sequence length="2413" mass="262770">MKTIRLYILSVISLLFLFQMNAFGQVNVSIQILPPYPTKFTDYASKPQQVLITVTNTSTTTQRIQLRGSVTGDNGVSIRSKMSYKSTTAIELGAGQARNLNGNDIAYFFDYTNLQYTGITQSQFINIGGLPEGSYQFCLRAYNYDTNEPLSAEEPAGCSNTFSISSLEPPTILSPMSEQTIQSGPGQVFSIRWSTPVGTPPGIQYRIRMVEILGNKNPNDAIMTATQPYFFEKEVMTNMYVYSPADPQLTPGRNYALMVEAFDPFNTVAFRNKGKSEVIMFTYGKNDYIPQDVVVVKKDSLAKRTTVITGNLKYRFNDASESGVFALSNTKVYLEKVYVNITTDSLNGTTYKPINGFISAKIPFLTDPMDGVIAQTDKNGNFEMKVGLTVLDSAGLLTNYHKDLLGINQVKSSSRNMASFNTATIGVMYRLKISNPHFKDYSELLRIIPGDTINLQQKVVDANSYQLNLNVAAAFNGLKGKFVSNAKVRIYRLKTDKTNRQLSIPLFEGNLLDSAKNWKEYGDKVLIAEAFTPSPDSLVSNNQANPKPFTVTFKRLFRNIAQEGYHYLISLEDGEKVIIQKSFDELSGYKSSVKSLASKSVTNNPGKQTWTDFAYNQPLDTAYLTLLKEETASPRSKVTGTLKYAFKYYAGIPNQPYANMPVSLRSSSDLKSVLATTVTDEKGRFVFDFANVDSIYNDTFSIAGRGTIVTPDRVYHVVPEVKYYAIPDNKIVVQPWASYDCGELLSLVQTYSLKVNAQGEGYREGSYGKVGIAGSKIPDVPTVYDNMSQAEVLVLRYSPDAYKSQIPNLVGMNTTKEVIFDGANASTNNYRAAGALPNNMGNTVYQANLVNGETESRGNKFTLLRTLYTEANGSTVTIKGLIPSIDINKDNYQIRVGSADRVSNSVAYETSMFDYPYHLIKKVIELPQIKKELNVAEMIQREKDMVTNPDYGYRGMDPGGAMINSGITAKDMTNVNQGLIKAAGGLKVAVPKAMGAGKVGLSFNNFVGNVNDQSWKKLGDYLKQQPIYTTTTVQKKKSDINTVGPVITSTDLIFNSQLPAQEPAYEELTKVYKKEWRIAGRVVDGASKLGVSNVSIGISYKETTGLHKGTTYFEKSIFSNDNGDFVITAADLSKPAVYYNDKDIQVSIYKSGYEAIYKQIGIMTKGKQVYEPQIILEPSAKGMYGYVVEKGDVARPVVARVKMLDNGVWVNTELNVYNGSSLGNRPDIKAVQQFKMDLPNSRVKLMIMPYDRAYITREVEVQVDKNNKFLGTFELAKRVHKINITVSLRNSKDLLVPAVVTLVENGLKDTINVGTSGPTAYFEFVNNATKNYTFHVKPLNTNLVAGRRMFVPTTLTIPDEDDGTAKNHDLYVSPGKAITGNVTFDDGKAVASAKVFLETGSGAATENFTRTDDNGNYILVLPLAGSNQYNIRASYFEEEQTYISGEKSIDSLGTVANLIIKKVNNIDVSKLFGFKALVSTLIDEGNGIYTVSGELYDLPTNKNFGLGENVLNRNLSFNAVKIKLSGLKNKNNVPIAVPVENNMPTDNRELAIKVNNSFNGIMHGETDKITLTKTTSDTTGTIKAKVRILDNSFEFPSSYMRMESTDFYLGVQNGAEAMPVFSSAQNIQPIDKFLLTNTQGQPIAFRYLGFKGVADIEGARASNLKGEKISLFLNLSTILPGKIPLTLKAGMAEISKGGIGKIINTDTISFKLENWTVKTMTSTAGGNSSTWELSPSSGGLVLKKGEILTGKLNIPFTNMKILPSEESFAGDLVCSDIKSTGAVFTVGGIAKLRTKNGAQSMFIYDPGVGRDGAGHYKVSVTAANYNDYAASFSGLDGMTNPKDEFKIQIISMLSNSEELFSFVNNQSITYYNQIKFTPQTLSTTSQNSLSIAGTFDLGIPSLNSRFFENLLYVKNGIKNKVTMPVFNFSFLGKGGVKFTSSTKKESQIINAKGFVIAGNMELPGGVRINGGKLISMVSKGGQSLIDASGEIAGLLPPGVAGDIERQIDVVFGGRENIEKYFDDVKDNLEASIKAAKDELLNQAEEAVKNEVTKLIPMGTDVAKGALGELAGVWKLGDQTLKQGQAVAQAIKEGNYMKLAGMMRNIPGINTAIEDLKNKVQLEAMNALTAAQDKLPDLQDVPVTGDGFEPGKFEFDLKNGRVFGNISFKAITLGAVGLRNGGMEMLFSRDGWYFAAGATMDIPVPILTPLKVGILLGSYGPIPPEVETRVTQMAQSVSGKLPDAVRNGLSGFFIVGGKTIVDVDVAFGIPAIAEIKLVASAGAEVRNYALFGKGKFTMGFGALVYGRVFSSASLLGVTASGGAELNAAVAAKFVFANGNAAACVQGCLSVNFSVEICAPIAGCASKEASVRAMIKAGIGNQSLMRSDTKCTNQGFDFSIDTGTASCINSPDFDF</sequence>
<evidence type="ECO:0000313" key="1">
    <source>
        <dbReference type="EMBL" id="TCC88674.1"/>
    </source>
</evidence>
<gene>
    <name evidence="1" type="ORF">EZ428_18730</name>
</gene>
<reference evidence="1 2" key="1">
    <citation type="submission" date="2019-02" db="EMBL/GenBank/DDBJ databases">
        <title>Pedobacter sp. RP-1-13 sp. nov., isolated from Arctic soil.</title>
        <authorList>
            <person name="Dahal R.H."/>
        </authorList>
    </citation>
    <scope>NUCLEOTIDE SEQUENCE [LARGE SCALE GENOMIC DNA]</scope>
    <source>
        <strain evidence="1 2">RP-1-13</strain>
    </source>
</reference>
<name>A0A4R0MRL1_9SPHI</name>
<dbReference type="SUPFAM" id="SSF49464">
    <property type="entry name" value="Carboxypeptidase regulatory domain-like"/>
    <property type="match status" value="1"/>
</dbReference>
<evidence type="ECO:0000313" key="2">
    <source>
        <dbReference type="Proteomes" id="UP000292884"/>
    </source>
</evidence>
<dbReference type="EMBL" id="SJSK01000005">
    <property type="protein sequence ID" value="TCC88674.1"/>
    <property type="molecule type" value="Genomic_DNA"/>
</dbReference>
<dbReference type="RefSeq" id="WP_131554728.1">
    <property type="nucleotide sequence ID" value="NZ_SJSK01000005.1"/>
</dbReference>
<organism evidence="1 2">
    <name type="scientific">Pedobacter frigiditerrae</name>
    <dbReference type="NCBI Taxonomy" id="2530452"/>
    <lineage>
        <taxon>Bacteria</taxon>
        <taxon>Pseudomonadati</taxon>
        <taxon>Bacteroidota</taxon>
        <taxon>Sphingobacteriia</taxon>
        <taxon>Sphingobacteriales</taxon>
        <taxon>Sphingobacteriaceae</taxon>
        <taxon>Pedobacter</taxon>
    </lineage>
</organism>
<keyword evidence="2" id="KW-1185">Reference proteome</keyword>
<accession>A0A4R0MRL1</accession>